<reference evidence="2 3" key="1">
    <citation type="submission" date="2019-06" db="EMBL/GenBank/DDBJ databases">
        <title>Sequencing the genomes of 1000 actinobacteria strains.</title>
        <authorList>
            <person name="Klenk H.-P."/>
        </authorList>
    </citation>
    <scope>NUCLEOTIDE SEQUENCE [LARGE SCALE GENOMIC DNA]</scope>
    <source>
        <strain evidence="2 3">DSM 8803</strain>
    </source>
</reference>
<evidence type="ECO:0000313" key="2">
    <source>
        <dbReference type="EMBL" id="TQL44895.1"/>
    </source>
</evidence>
<organism evidence="2 3">
    <name type="scientific">Leucobacter komagatae</name>
    <dbReference type="NCBI Taxonomy" id="55969"/>
    <lineage>
        <taxon>Bacteria</taxon>
        <taxon>Bacillati</taxon>
        <taxon>Actinomycetota</taxon>
        <taxon>Actinomycetes</taxon>
        <taxon>Micrococcales</taxon>
        <taxon>Microbacteriaceae</taxon>
        <taxon>Leucobacter</taxon>
    </lineage>
</organism>
<dbReference type="PANTHER" id="PTHR33744:SF17">
    <property type="entry name" value="CONSERVED PROTEIN"/>
    <property type="match status" value="1"/>
</dbReference>
<comment type="caution">
    <text evidence="2">The sequence shown here is derived from an EMBL/GenBank/DDBJ whole genome shotgun (WGS) entry which is preliminary data.</text>
</comment>
<dbReference type="AlphaFoldDB" id="A0A542YA03"/>
<dbReference type="InterPro" id="IPR042070">
    <property type="entry name" value="PucR_C-HTH_sf"/>
</dbReference>
<accession>A0A542YA03</accession>
<dbReference type="InterPro" id="IPR025736">
    <property type="entry name" value="PucR_C-HTH_dom"/>
</dbReference>
<name>A0A542YA03_9MICO</name>
<gene>
    <name evidence="2" type="ORF">FB468_2966</name>
</gene>
<proteinExistence type="predicted"/>
<dbReference type="GO" id="GO:0003677">
    <property type="term" value="F:DNA binding"/>
    <property type="evidence" value="ECO:0007669"/>
    <property type="project" value="UniProtKB-KW"/>
</dbReference>
<dbReference type="EMBL" id="VFON01000001">
    <property type="protein sequence ID" value="TQL44895.1"/>
    <property type="molecule type" value="Genomic_DNA"/>
</dbReference>
<protein>
    <submittedName>
        <fullName evidence="2">DNA-binding PucR family transcriptional regulator</fullName>
    </submittedName>
</protein>
<keyword evidence="2" id="KW-0238">DNA-binding</keyword>
<dbReference type="Gene3D" id="1.10.10.2840">
    <property type="entry name" value="PucR C-terminal helix-turn-helix domain"/>
    <property type="match status" value="1"/>
</dbReference>
<evidence type="ECO:0000259" key="1">
    <source>
        <dbReference type="Pfam" id="PF13556"/>
    </source>
</evidence>
<sequence>MGTMYGQFARAEELDRPHAGAIPLSEIATALDAAVRELVPAEPEPGSGSRPTPRVHTVALAEFADLASPVPSAPPADLVLPVGVAAEHVATWLRGLGARPDAERPVALMVKEDIDGPALRAAASEAGLAMIVVDRMARWDLLLAAIHRRLERAQSRETAPPGAGENAAFSDLAELASVIAAGAGGMVTIERPDSSVLAYSPSDGTADGLRARAILGRVAPEDSMVLLGAWGVVKRIQNTTEVVAVPAHAELGMRPRLVTGIHSPSGQFIGSIWVQEGANGFSPDAETVVRGGASAASRVLTRELEAPSATELMLQRVFGERGGIDAGTASAFLGLPTLGDAALIGIALPGAAEDGGGAVASVAGVAGVAGVGVAGVAKMLRLHVGAFAPQARFVLLGERAYVLLPNLSGGHRLEEWAEMLVAKFDAPGARSMPPETTPMRVAIVAPVTGFEEVAGARAEADRVLDAIAGSGTRVTSLTQSRTSVLLREAFELLGERPELIDPRFDTLRDYDERHGAELVASLRRYVDTGFNAREAARLLGVHPNTLRYRLQRAQEITGLDLSRTEDRLLAALQLELAARAASATLAK</sequence>
<dbReference type="InterPro" id="IPR051448">
    <property type="entry name" value="CdaR-like_regulators"/>
</dbReference>
<dbReference type="PANTHER" id="PTHR33744">
    <property type="entry name" value="CARBOHYDRATE DIACID REGULATOR"/>
    <property type="match status" value="1"/>
</dbReference>
<dbReference type="Pfam" id="PF13556">
    <property type="entry name" value="HTH_30"/>
    <property type="match status" value="1"/>
</dbReference>
<dbReference type="Proteomes" id="UP000319094">
    <property type="component" value="Unassembled WGS sequence"/>
</dbReference>
<evidence type="ECO:0000313" key="3">
    <source>
        <dbReference type="Proteomes" id="UP000319094"/>
    </source>
</evidence>
<feature type="domain" description="PucR C-terminal helix-turn-helix" evidence="1">
    <location>
        <begin position="518"/>
        <end position="575"/>
    </location>
</feature>
<keyword evidence="3" id="KW-1185">Reference proteome</keyword>